<feature type="transmembrane region" description="Helical" evidence="1">
    <location>
        <begin position="23"/>
        <end position="48"/>
    </location>
</feature>
<reference evidence="2 3" key="1">
    <citation type="submission" date="2021-06" db="EMBL/GenBank/DDBJ databases">
        <authorList>
            <person name="Palmer J.M."/>
        </authorList>
    </citation>
    <scope>NUCLEOTIDE SEQUENCE [LARGE SCALE GENOMIC DNA]</scope>
    <source>
        <strain evidence="2 3">AS_MEX2019</strain>
        <tissue evidence="2">Muscle</tissue>
    </source>
</reference>
<accession>A0ABV0YV02</accession>
<protein>
    <submittedName>
        <fullName evidence="2">Uncharacterized protein</fullName>
    </submittedName>
</protein>
<organism evidence="2 3">
    <name type="scientific">Ameca splendens</name>
    <dbReference type="NCBI Taxonomy" id="208324"/>
    <lineage>
        <taxon>Eukaryota</taxon>
        <taxon>Metazoa</taxon>
        <taxon>Chordata</taxon>
        <taxon>Craniata</taxon>
        <taxon>Vertebrata</taxon>
        <taxon>Euteleostomi</taxon>
        <taxon>Actinopterygii</taxon>
        <taxon>Neopterygii</taxon>
        <taxon>Teleostei</taxon>
        <taxon>Neoteleostei</taxon>
        <taxon>Acanthomorphata</taxon>
        <taxon>Ovalentaria</taxon>
        <taxon>Atherinomorphae</taxon>
        <taxon>Cyprinodontiformes</taxon>
        <taxon>Goodeidae</taxon>
        <taxon>Ameca</taxon>
    </lineage>
</organism>
<keyword evidence="3" id="KW-1185">Reference proteome</keyword>
<keyword evidence="1" id="KW-0812">Transmembrane</keyword>
<name>A0ABV0YV02_9TELE</name>
<dbReference type="Proteomes" id="UP001469553">
    <property type="component" value="Unassembled WGS sequence"/>
</dbReference>
<comment type="caution">
    <text evidence="2">The sequence shown here is derived from an EMBL/GenBank/DDBJ whole genome shotgun (WGS) entry which is preliminary data.</text>
</comment>
<evidence type="ECO:0000256" key="1">
    <source>
        <dbReference type="SAM" id="Phobius"/>
    </source>
</evidence>
<keyword evidence="1" id="KW-0472">Membrane</keyword>
<evidence type="ECO:0000313" key="3">
    <source>
        <dbReference type="Proteomes" id="UP001469553"/>
    </source>
</evidence>
<gene>
    <name evidence="2" type="ORF">AMECASPLE_037526</name>
</gene>
<keyword evidence="1" id="KW-1133">Transmembrane helix</keyword>
<sequence>MSGKSNNHLKHLMPNVMHAGGSVMIQGCFTAIGAGTMQPFILMIPSIYQDLYSQKILRVPSESSYFGLKILASVSANKCAPSNQWKEPNPSQDLLWIKKCVNHDDET</sequence>
<dbReference type="EMBL" id="JAHRIP010044012">
    <property type="protein sequence ID" value="MEQ2297718.1"/>
    <property type="molecule type" value="Genomic_DNA"/>
</dbReference>
<dbReference type="PROSITE" id="PS51257">
    <property type="entry name" value="PROKAR_LIPOPROTEIN"/>
    <property type="match status" value="1"/>
</dbReference>
<proteinExistence type="predicted"/>
<evidence type="ECO:0000313" key="2">
    <source>
        <dbReference type="EMBL" id="MEQ2297718.1"/>
    </source>
</evidence>